<feature type="region of interest" description="Disordered" evidence="1">
    <location>
        <begin position="24"/>
        <end position="78"/>
    </location>
</feature>
<keyword evidence="4" id="KW-1185">Reference proteome</keyword>
<dbReference type="Proteomes" id="UP001597326">
    <property type="component" value="Unassembled WGS sequence"/>
</dbReference>
<evidence type="ECO:0000256" key="2">
    <source>
        <dbReference type="SAM" id="SignalP"/>
    </source>
</evidence>
<dbReference type="RefSeq" id="WP_343874790.1">
    <property type="nucleotide sequence ID" value="NZ_BAAAIX010000027.1"/>
</dbReference>
<dbReference type="EC" id="3.4.21.-" evidence="3"/>
<keyword evidence="3" id="KW-0378">Hydrolase</keyword>
<dbReference type="GO" id="GO:0006508">
    <property type="term" value="P:proteolysis"/>
    <property type="evidence" value="ECO:0007669"/>
    <property type="project" value="UniProtKB-KW"/>
</dbReference>
<dbReference type="InterPro" id="IPR009003">
    <property type="entry name" value="Peptidase_S1_PA"/>
</dbReference>
<dbReference type="EMBL" id="JBHUFZ010000019">
    <property type="protein sequence ID" value="MFD1890440.1"/>
    <property type="molecule type" value="Genomic_DNA"/>
</dbReference>
<keyword evidence="3" id="KW-0645">Protease</keyword>
<dbReference type="Gene3D" id="2.40.10.10">
    <property type="entry name" value="Trypsin-like serine proteases"/>
    <property type="match status" value="2"/>
</dbReference>
<dbReference type="Pfam" id="PF13365">
    <property type="entry name" value="Trypsin_2"/>
    <property type="match status" value="1"/>
</dbReference>
<comment type="caution">
    <text evidence="3">The sequence shown here is derived from an EMBL/GenBank/DDBJ whole genome shotgun (WGS) entry which is preliminary data.</text>
</comment>
<feature type="signal peptide" evidence="2">
    <location>
        <begin position="1"/>
        <end position="21"/>
    </location>
</feature>
<gene>
    <name evidence="3" type="ORF">ACFSCS_09655</name>
</gene>
<dbReference type="PANTHER" id="PTHR43019">
    <property type="entry name" value="SERINE ENDOPROTEASE DEGS"/>
    <property type="match status" value="1"/>
</dbReference>
<dbReference type="SUPFAM" id="SSF50494">
    <property type="entry name" value="Trypsin-like serine proteases"/>
    <property type="match status" value="1"/>
</dbReference>
<dbReference type="PROSITE" id="PS51257">
    <property type="entry name" value="PROKAR_LIPOPROTEIN"/>
    <property type="match status" value="1"/>
</dbReference>
<organism evidence="3 4">
    <name type="scientific">Luteococcus peritonei</name>
    <dbReference type="NCBI Taxonomy" id="88874"/>
    <lineage>
        <taxon>Bacteria</taxon>
        <taxon>Bacillati</taxon>
        <taxon>Actinomycetota</taxon>
        <taxon>Actinomycetes</taxon>
        <taxon>Propionibacteriales</taxon>
        <taxon>Propionibacteriaceae</taxon>
        <taxon>Luteococcus</taxon>
    </lineage>
</organism>
<keyword evidence="2" id="KW-0732">Signal</keyword>
<dbReference type="PANTHER" id="PTHR43019:SF23">
    <property type="entry name" value="PROTEASE DO-LIKE 5, CHLOROPLASTIC"/>
    <property type="match status" value="1"/>
</dbReference>
<dbReference type="InterPro" id="IPR001940">
    <property type="entry name" value="Peptidase_S1C"/>
</dbReference>
<dbReference type="PRINTS" id="PR00834">
    <property type="entry name" value="PROTEASES2C"/>
</dbReference>
<evidence type="ECO:0000313" key="3">
    <source>
        <dbReference type="EMBL" id="MFD1890440.1"/>
    </source>
</evidence>
<accession>A0ABW4RW14</accession>
<proteinExistence type="predicted"/>
<dbReference type="InterPro" id="IPR043504">
    <property type="entry name" value="Peptidase_S1_PA_chymotrypsin"/>
</dbReference>
<dbReference type="GO" id="GO:0008233">
    <property type="term" value="F:peptidase activity"/>
    <property type="evidence" value="ECO:0007669"/>
    <property type="project" value="UniProtKB-KW"/>
</dbReference>
<name>A0ABW4RW14_9ACTN</name>
<sequence>MHTRGSVGRLSVCAVALASLAAGCSSGSSGTSTPSTSASGGSAAASPGATATSASATPTKAPVTPVKPAAPPASAKPAGSRAAGLVRVQVNNCQNMVTGSGFFVDDDLVLTAAHLFKGAASVAVHSPGGVVRGKVLGTDAASDLALVQLLPTGDGSRLTGPAFSLGTAAPKQGDAVTLLAYPAGRAAHQAAGTVEATDGGLEVDGTKLEGLISHTANAAPGNSGGVLLDASGKAVGMEVSTDPSGAGVHHAVPMTKAAALMKAWKAKPAALKMAKCEELGPPSMTSIHPDAPAIKTALSRYLWGMSYPTETEELTGLTGAQVAWQGLGPAEQKRYGSPEKFLAQHKGVIAGAANVDNLEKRDEFTDTLIWTLQLEGPGKKCQVHTQRVVLSSASGSWVIDQVAEQQAPRSC</sequence>
<protein>
    <submittedName>
        <fullName evidence="3">S1C family serine protease</fullName>
        <ecNumber evidence="3">3.4.21.-</ecNumber>
    </submittedName>
</protein>
<evidence type="ECO:0000256" key="1">
    <source>
        <dbReference type="SAM" id="MobiDB-lite"/>
    </source>
</evidence>
<reference evidence="4" key="1">
    <citation type="journal article" date="2019" name="Int. J. Syst. Evol. Microbiol.">
        <title>The Global Catalogue of Microorganisms (GCM) 10K type strain sequencing project: providing services to taxonomists for standard genome sequencing and annotation.</title>
        <authorList>
            <consortium name="The Broad Institute Genomics Platform"/>
            <consortium name="The Broad Institute Genome Sequencing Center for Infectious Disease"/>
            <person name="Wu L."/>
            <person name="Ma J."/>
        </authorList>
    </citation>
    <scope>NUCLEOTIDE SEQUENCE [LARGE SCALE GENOMIC DNA]</scope>
    <source>
        <strain evidence="4">CAIM 431</strain>
    </source>
</reference>
<feature type="chain" id="PRO_5045261524" evidence="2">
    <location>
        <begin position="22"/>
        <end position="411"/>
    </location>
</feature>
<evidence type="ECO:0000313" key="4">
    <source>
        <dbReference type="Proteomes" id="UP001597326"/>
    </source>
</evidence>